<comment type="cofactor">
    <cofactor evidence="5">
        <name>Mg(2+)</name>
        <dbReference type="ChEBI" id="CHEBI:18420"/>
    </cofactor>
</comment>
<evidence type="ECO:0000256" key="5">
    <source>
        <dbReference type="HAMAP-Rule" id="MF_00265"/>
    </source>
</evidence>
<dbReference type="Gene3D" id="3.40.50.1010">
    <property type="entry name" value="5'-nuclease"/>
    <property type="match status" value="1"/>
</dbReference>
<evidence type="ECO:0000256" key="1">
    <source>
        <dbReference type="ARBA" id="ARBA00022649"/>
    </source>
</evidence>
<evidence type="ECO:0000256" key="2">
    <source>
        <dbReference type="ARBA" id="ARBA00022722"/>
    </source>
</evidence>
<name>F9U846_9GAMM</name>
<dbReference type="GO" id="GO:0090729">
    <property type="term" value="F:toxin activity"/>
    <property type="evidence" value="ECO:0007669"/>
    <property type="project" value="UniProtKB-KW"/>
</dbReference>
<evidence type="ECO:0000259" key="6">
    <source>
        <dbReference type="Pfam" id="PF01850"/>
    </source>
</evidence>
<dbReference type="eggNOG" id="COG2402">
    <property type="taxonomic scope" value="Bacteria"/>
</dbReference>
<reference evidence="7 8" key="1">
    <citation type="submission" date="2011-06" db="EMBL/GenBank/DDBJ databases">
        <title>The draft genome of Thiocapsa marina 5811.</title>
        <authorList>
            <consortium name="US DOE Joint Genome Institute (JGI-PGF)"/>
            <person name="Lucas S."/>
            <person name="Han J."/>
            <person name="Cheng J.-F."/>
            <person name="Goodwin L."/>
            <person name="Pitluck S."/>
            <person name="Peters L."/>
            <person name="Land M.L."/>
            <person name="Hauser L."/>
            <person name="Vogl K."/>
            <person name="Liu Z."/>
            <person name="Imhoff J."/>
            <person name="Thiel V."/>
            <person name="Frigaard N.-U."/>
            <person name="Bryant D."/>
            <person name="Woyke T.J."/>
        </authorList>
    </citation>
    <scope>NUCLEOTIDE SEQUENCE [LARGE SCALE GENOMIC DNA]</scope>
    <source>
        <strain evidence="7 8">5811</strain>
    </source>
</reference>
<dbReference type="HAMAP" id="MF_00265">
    <property type="entry name" value="VapC_Nob1"/>
    <property type="match status" value="1"/>
</dbReference>
<evidence type="ECO:0000313" key="8">
    <source>
        <dbReference type="Proteomes" id="UP000005459"/>
    </source>
</evidence>
<keyword evidence="8" id="KW-1185">Reference proteome</keyword>
<keyword evidence="1 5" id="KW-1277">Toxin-antitoxin system</keyword>
<dbReference type="InterPro" id="IPR029060">
    <property type="entry name" value="PIN-like_dom_sf"/>
</dbReference>
<organism evidence="7 8">
    <name type="scientific">Thiocapsa marina 5811</name>
    <dbReference type="NCBI Taxonomy" id="768671"/>
    <lineage>
        <taxon>Bacteria</taxon>
        <taxon>Pseudomonadati</taxon>
        <taxon>Pseudomonadota</taxon>
        <taxon>Gammaproteobacteria</taxon>
        <taxon>Chromatiales</taxon>
        <taxon>Chromatiaceae</taxon>
        <taxon>Thiocapsa</taxon>
    </lineage>
</organism>
<keyword evidence="4 5" id="KW-0378">Hydrolase</keyword>
<dbReference type="InterPro" id="IPR002716">
    <property type="entry name" value="PIN_dom"/>
</dbReference>
<comment type="function">
    <text evidence="5">Toxic component of a toxin-antitoxin (TA) system. An RNase.</text>
</comment>
<dbReference type="GO" id="GO:0016787">
    <property type="term" value="F:hydrolase activity"/>
    <property type="evidence" value="ECO:0007669"/>
    <property type="project" value="UniProtKB-KW"/>
</dbReference>
<evidence type="ECO:0000256" key="4">
    <source>
        <dbReference type="ARBA" id="ARBA00022801"/>
    </source>
</evidence>
<dbReference type="EC" id="3.1.-.-" evidence="5"/>
<dbReference type="AlphaFoldDB" id="F9U846"/>
<comment type="similarity">
    <text evidence="5">Belongs to the PINc/VapC protein family.</text>
</comment>
<dbReference type="OrthoDB" id="196926at2"/>
<protein>
    <recommendedName>
        <fullName evidence="5">Ribonuclease VapC</fullName>
        <shortName evidence="5">RNase VapC</shortName>
        <ecNumber evidence="5">3.1.-.-</ecNumber>
    </recommendedName>
    <alternativeName>
        <fullName evidence="5">Toxin VapC</fullName>
    </alternativeName>
</protein>
<keyword evidence="5" id="KW-0460">Magnesium</keyword>
<gene>
    <name evidence="5" type="primary">vapC</name>
    <name evidence="7" type="ORF">ThimaDRAFT_0904</name>
</gene>
<dbReference type="RefSeq" id="WP_007191781.1">
    <property type="nucleotide sequence ID" value="NZ_AFWV01000003.1"/>
</dbReference>
<dbReference type="GO" id="GO:0004540">
    <property type="term" value="F:RNA nuclease activity"/>
    <property type="evidence" value="ECO:0007669"/>
    <property type="project" value="InterPro"/>
</dbReference>
<dbReference type="EMBL" id="AFWV01000003">
    <property type="protein sequence ID" value="EGV19458.1"/>
    <property type="molecule type" value="Genomic_DNA"/>
</dbReference>
<evidence type="ECO:0000313" key="7">
    <source>
        <dbReference type="EMBL" id="EGV19458.1"/>
    </source>
</evidence>
<keyword evidence="3 5" id="KW-0479">Metal-binding</keyword>
<feature type="binding site" evidence="5">
    <location>
        <position position="5"/>
    </location>
    <ligand>
        <name>Mg(2+)</name>
        <dbReference type="ChEBI" id="CHEBI:18420"/>
    </ligand>
</feature>
<evidence type="ECO:0000256" key="3">
    <source>
        <dbReference type="ARBA" id="ARBA00022723"/>
    </source>
</evidence>
<proteinExistence type="inferred from homology"/>
<accession>F9U846</accession>
<dbReference type="GO" id="GO:0000287">
    <property type="term" value="F:magnesium ion binding"/>
    <property type="evidence" value="ECO:0007669"/>
    <property type="project" value="UniProtKB-UniRule"/>
</dbReference>
<keyword evidence="2 5" id="KW-0540">Nuclease</keyword>
<feature type="domain" description="PIN" evidence="6">
    <location>
        <begin position="2"/>
        <end position="120"/>
    </location>
</feature>
<sequence>MILVDTGPLVALFDPADGDHNGCVRVLAEIEEPLSTTVPVLTEAFHLLGPGRIGSQRLMDFVPRQGLQVHFLDDRALVRTFELMLRYADQPMDLADASLVVLAETLGLRRVFTIDRRDFATYRIRQGHRHLAFDALSGAS</sequence>
<dbReference type="InterPro" id="IPR022907">
    <property type="entry name" value="VapC_family"/>
</dbReference>
<dbReference type="Pfam" id="PF01850">
    <property type="entry name" value="PIN"/>
    <property type="match status" value="1"/>
</dbReference>
<dbReference type="STRING" id="768671.ThimaDRAFT_0904"/>
<dbReference type="SUPFAM" id="SSF88723">
    <property type="entry name" value="PIN domain-like"/>
    <property type="match status" value="1"/>
</dbReference>
<dbReference type="Proteomes" id="UP000005459">
    <property type="component" value="Unassembled WGS sequence"/>
</dbReference>
<keyword evidence="5" id="KW-0800">Toxin</keyword>
<feature type="binding site" evidence="5">
    <location>
        <position position="96"/>
    </location>
    <ligand>
        <name>Mg(2+)</name>
        <dbReference type="ChEBI" id="CHEBI:18420"/>
    </ligand>
</feature>